<evidence type="ECO:0000313" key="12">
    <source>
        <dbReference type="Proteomes" id="UP000011058"/>
    </source>
</evidence>
<reference evidence="11 12" key="1">
    <citation type="journal article" date="2012" name="J. Bacteriol.">
        <title>Genome Sequence of Fibrella aestuarina BUZ 2T, a Filamentous Marine Bacterium.</title>
        <authorList>
            <person name="Filippini M."/>
            <person name="Qi W."/>
            <person name="Blom J."/>
            <person name="Goesmann A."/>
            <person name="Smits T.H."/>
            <person name="Bagheri H.C."/>
        </authorList>
    </citation>
    <scope>NUCLEOTIDE SEQUENCE [LARGE SCALE GENOMIC DNA]</scope>
    <source>
        <strain evidence="12">BUZ 2T</strain>
    </source>
</reference>
<gene>
    <name evidence="11" type="primary">norM</name>
    <name evidence="11" type="ORF">FAES_1014</name>
</gene>
<comment type="subcellular location">
    <subcellularLocation>
        <location evidence="1">Cell membrane</location>
        <topology evidence="1">Multi-pass membrane protein</topology>
    </subcellularLocation>
</comment>
<dbReference type="OrthoDB" id="9780160at2"/>
<evidence type="ECO:0000256" key="3">
    <source>
        <dbReference type="ARBA" id="ARBA00022449"/>
    </source>
</evidence>
<dbReference type="GO" id="GO:0015297">
    <property type="term" value="F:antiporter activity"/>
    <property type="evidence" value="ECO:0007669"/>
    <property type="project" value="UniProtKB-KW"/>
</dbReference>
<feature type="transmembrane region" description="Helical" evidence="10">
    <location>
        <begin position="168"/>
        <end position="191"/>
    </location>
</feature>
<dbReference type="InterPro" id="IPR002528">
    <property type="entry name" value="MATE_fam"/>
</dbReference>
<protein>
    <recommendedName>
        <fullName evidence="9">Multidrug-efflux transporter</fullName>
    </recommendedName>
</protein>
<feature type="transmembrane region" description="Helical" evidence="10">
    <location>
        <begin position="250"/>
        <end position="274"/>
    </location>
</feature>
<feature type="transmembrane region" description="Helical" evidence="10">
    <location>
        <begin position="21"/>
        <end position="39"/>
    </location>
</feature>
<evidence type="ECO:0000256" key="4">
    <source>
        <dbReference type="ARBA" id="ARBA00022475"/>
    </source>
</evidence>
<feature type="transmembrane region" description="Helical" evidence="10">
    <location>
        <begin position="400"/>
        <end position="419"/>
    </location>
</feature>
<evidence type="ECO:0000256" key="10">
    <source>
        <dbReference type="SAM" id="Phobius"/>
    </source>
</evidence>
<dbReference type="KEGG" id="fae:FAES_1014"/>
<dbReference type="GO" id="GO:0042910">
    <property type="term" value="F:xenobiotic transmembrane transporter activity"/>
    <property type="evidence" value="ECO:0007669"/>
    <property type="project" value="InterPro"/>
</dbReference>
<evidence type="ECO:0000256" key="5">
    <source>
        <dbReference type="ARBA" id="ARBA00022692"/>
    </source>
</evidence>
<feature type="transmembrane region" description="Helical" evidence="10">
    <location>
        <begin position="104"/>
        <end position="123"/>
    </location>
</feature>
<dbReference type="HOGENOM" id="CLU_012893_6_3_10"/>
<feature type="transmembrane region" description="Helical" evidence="10">
    <location>
        <begin position="135"/>
        <end position="156"/>
    </location>
</feature>
<feature type="transmembrane region" description="Helical" evidence="10">
    <location>
        <begin position="365"/>
        <end position="388"/>
    </location>
</feature>
<evidence type="ECO:0000256" key="6">
    <source>
        <dbReference type="ARBA" id="ARBA00022989"/>
    </source>
</evidence>
<evidence type="ECO:0000256" key="1">
    <source>
        <dbReference type="ARBA" id="ARBA00004651"/>
    </source>
</evidence>
<keyword evidence="8 10" id="KW-0472">Membrane</keyword>
<dbReference type="eggNOG" id="COG0534">
    <property type="taxonomic scope" value="Bacteria"/>
</dbReference>
<proteinExistence type="predicted"/>
<dbReference type="NCBIfam" id="TIGR00797">
    <property type="entry name" value="matE"/>
    <property type="match status" value="1"/>
</dbReference>
<evidence type="ECO:0000256" key="7">
    <source>
        <dbReference type="ARBA" id="ARBA00023065"/>
    </source>
</evidence>
<feature type="transmembrane region" description="Helical" evidence="10">
    <location>
        <begin position="294"/>
        <end position="313"/>
    </location>
</feature>
<dbReference type="PIRSF" id="PIRSF006603">
    <property type="entry name" value="DinF"/>
    <property type="match status" value="1"/>
</dbReference>
<evidence type="ECO:0000256" key="9">
    <source>
        <dbReference type="ARBA" id="ARBA00031636"/>
    </source>
</evidence>
<feature type="transmembrane region" description="Helical" evidence="10">
    <location>
        <begin position="59"/>
        <end position="83"/>
    </location>
</feature>
<dbReference type="RefSeq" id="WP_015330125.1">
    <property type="nucleotide sequence ID" value="NC_020054.1"/>
</dbReference>
<keyword evidence="3" id="KW-0050">Antiport</keyword>
<dbReference type="AlphaFoldDB" id="I0K4H2"/>
<feature type="transmembrane region" description="Helical" evidence="10">
    <location>
        <begin position="425"/>
        <end position="447"/>
    </location>
</feature>
<keyword evidence="6 10" id="KW-1133">Transmembrane helix</keyword>
<keyword evidence="7" id="KW-0406">Ion transport</keyword>
<dbReference type="GO" id="GO:0006811">
    <property type="term" value="P:monoatomic ion transport"/>
    <property type="evidence" value="ECO:0007669"/>
    <property type="project" value="UniProtKB-KW"/>
</dbReference>
<evidence type="ECO:0000256" key="8">
    <source>
        <dbReference type="ARBA" id="ARBA00023136"/>
    </source>
</evidence>
<feature type="transmembrane region" description="Helical" evidence="10">
    <location>
        <begin position="203"/>
        <end position="221"/>
    </location>
</feature>
<dbReference type="PANTHER" id="PTHR43298">
    <property type="entry name" value="MULTIDRUG RESISTANCE PROTEIN NORM-RELATED"/>
    <property type="match status" value="1"/>
</dbReference>
<keyword evidence="2" id="KW-0813">Transport</keyword>
<keyword evidence="5 10" id="KW-0812">Transmembrane</keyword>
<dbReference type="STRING" id="1166018.FAES_1014"/>
<name>I0K4H2_9BACT</name>
<dbReference type="InterPro" id="IPR048279">
    <property type="entry name" value="MdtK-like"/>
</dbReference>
<dbReference type="PANTHER" id="PTHR43298:SF2">
    <property type="entry name" value="FMN_FAD EXPORTER YEEO-RELATED"/>
    <property type="match status" value="1"/>
</dbReference>
<dbReference type="GO" id="GO:0005886">
    <property type="term" value="C:plasma membrane"/>
    <property type="evidence" value="ECO:0007669"/>
    <property type="project" value="UniProtKB-SubCell"/>
</dbReference>
<dbReference type="Proteomes" id="UP000011058">
    <property type="component" value="Chromosome"/>
</dbReference>
<keyword evidence="12" id="KW-1185">Reference proteome</keyword>
<dbReference type="Pfam" id="PF01554">
    <property type="entry name" value="MatE"/>
    <property type="match status" value="2"/>
</dbReference>
<evidence type="ECO:0000256" key="2">
    <source>
        <dbReference type="ARBA" id="ARBA00022448"/>
    </source>
</evidence>
<dbReference type="EMBL" id="HE796683">
    <property type="protein sequence ID" value="CCG99025.1"/>
    <property type="molecule type" value="Genomic_DNA"/>
</dbReference>
<keyword evidence="4" id="KW-1003">Cell membrane</keyword>
<dbReference type="InterPro" id="IPR050222">
    <property type="entry name" value="MATE_MdtK"/>
</dbReference>
<feature type="transmembrane region" description="Helical" evidence="10">
    <location>
        <begin position="325"/>
        <end position="345"/>
    </location>
</feature>
<evidence type="ECO:0000313" key="11">
    <source>
        <dbReference type="EMBL" id="CCG99025.1"/>
    </source>
</evidence>
<dbReference type="CDD" id="cd13131">
    <property type="entry name" value="MATE_NorM_like"/>
    <property type="match status" value="1"/>
</dbReference>
<organism evidence="11 12">
    <name type="scientific">Fibrella aestuarina BUZ 2</name>
    <dbReference type="NCBI Taxonomy" id="1166018"/>
    <lineage>
        <taxon>Bacteria</taxon>
        <taxon>Pseudomonadati</taxon>
        <taxon>Bacteroidota</taxon>
        <taxon>Cytophagia</taxon>
        <taxon>Cytophagales</taxon>
        <taxon>Spirosomataceae</taxon>
        <taxon>Fibrella</taxon>
    </lineage>
</organism>
<accession>I0K4H2</accession>
<sequence length="451" mass="48282">MQTESPLLRPPSLRTDLIDTLRLSIPIIIAQLSNMLMSVTDNLFIGRLLGPVPLGAAGLSASLSLLLSSIGIGALSVVSALVSQAHGRADAADINRQYRAGLRVALLLGIVFGGVVAIAALGIEWFGQTTAVNALARPFMLIMSASNLPLFVFIAARQLSDGLSYPRIAMVITVAALVVNALFNYLLILGIGPFPTMGVQGSAMATLLSRVFMAVAMLLYIHRSRQFRPYFELAFNQQPILASMRQIIRLGLPSGLTFFFKIALFSVAIILVGWLGTNQLAAHQIAINLVSSTYMMSMGISSAVAIRVGNAYGRGDRDGIRQAGLAAFILTGLLMGTTALIFMLFNETLVSIYLTDAPDVTRMAAMLVFMAGFFQLADGFQVVGVGMLRGLSDVNVPTVITLFSYWLVALPTSYVLGFTLGYDVLGVWVGLLVGLSVAAMLLTSRFFRLAD</sequence>